<proteinExistence type="predicted"/>
<reference evidence="1" key="1">
    <citation type="submission" date="2022-12" db="EMBL/GenBank/DDBJ databases">
        <authorList>
            <person name="Petersen C."/>
        </authorList>
    </citation>
    <scope>NUCLEOTIDE SEQUENCE</scope>
    <source>
        <strain evidence="1">IBT 29495</strain>
    </source>
</reference>
<dbReference type="EMBL" id="JAPWDS010000003">
    <property type="protein sequence ID" value="KAJ5505050.1"/>
    <property type="molecule type" value="Genomic_DNA"/>
</dbReference>
<evidence type="ECO:0000313" key="1">
    <source>
        <dbReference type="EMBL" id="KAJ5505050.1"/>
    </source>
</evidence>
<accession>A0A9W9XYT3</accession>
<organism evidence="1 2">
    <name type="scientific">Penicillium fimorum</name>
    <dbReference type="NCBI Taxonomy" id="1882269"/>
    <lineage>
        <taxon>Eukaryota</taxon>
        <taxon>Fungi</taxon>
        <taxon>Dikarya</taxon>
        <taxon>Ascomycota</taxon>
        <taxon>Pezizomycotina</taxon>
        <taxon>Eurotiomycetes</taxon>
        <taxon>Eurotiomycetidae</taxon>
        <taxon>Eurotiales</taxon>
        <taxon>Aspergillaceae</taxon>
        <taxon>Penicillium</taxon>
    </lineage>
</organism>
<dbReference type="InterPro" id="IPR056539">
    <property type="entry name" value="NuiA-like"/>
</dbReference>
<protein>
    <submittedName>
        <fullName evidence="1">Uncharacterized protein</fullName>
    </submittedName>
</protein>
<keyword evidence="2" id="KW-1185">Reference proteome</keyword>
<dbReference type="Proteomes" id="UP001149954">
    <property type="component" value="Unassembled WGS sequence"/>
</dbReference>
<evidence type="ECO:0000313" key="2">
    <source>
        <dbReference type="Proteomes" id="UP001149954"/>
    </source>
</evidence>
<dbReference type="Gene3D" id="3.40.1460.10">
    <property type="entry name" value="Nuclease A inhibitor-like"/>
    <property type="match status" value="1"/>
</dbReference>
<dbReference type="Pfam" id="PF23151">
    <property type="entry name" value="NuiA_2"/>
    <property type="match status" value="1"/>
</dbReference>
<name>A0A9W9XYT3_9EURO</name>
<dbReference type="AlphaFoldDB" id="A0A9W9XYT3"/>
<gene>
    <name evidence="1" type="ORF">N7463_007924</name>
</gene>
<dbReference type="OrthoDB" id="5366485at2759"/>
<dbReference type="PANTHER" id="PTHR42093:SF1">
    <property type="match status" value="1"/>
</dbReference>
<sequence length="267" mass="29367">MRQPKIHCVIPHFSLPASARKPALPTSAYTSRSTFQIKHPQPHHRLLHSLYHQTSQRTRIPNTEHQTYIFPATLRLQLQTSFSLSTKSHFSTTTQIMLSDDAYMSFLNKANADSSGSQAPQQGAGTVKTETVHSSLSVPKPLQSVDAYYISDTDEPFEPVALKWDGAAKGSWPSADQLSSLISPNTDLSQSISTLSPSSFDPNNQYSTALDAIRAAAVEKDSGADQSAVELKVYRVEQTSTKIEYWILALHAPESRLVGLRAKAVES</sequence>
<reference evidence="1" key="2">
    <citation type="journal article" date="2023" name="IMA Fungus">
        <title>Comparative genomic study of the Penicillium genus elucidates a diverse pangenome and 15 lateral gene transfer events.</title>
        <authorList>
            <person name="Petersen C."/>
            <person name="Sorensen T."/>
            <person name="Nielsen M.R."/>
            <person name="Sondergaard T.E."/>
            <person name="Sorensen J.L."/>
            <person name="Fitzpatrick D.A."/>
            <person name="Frisvad J.C."/>
            <person name="Nielsen K.L."/>
        </authorList>
    </citation>
    <scope>NUCLEOTIDE SEQUENCE</scope>
    <source>
        <strain evidence="1">IBT 29495</strain>
    </source>
</reference>
<dbReference type="PANTHER" id="PTHR42093">
    <property type="match status" value="1"/>
</dbReference>
<comment type="caution">
    <text evidence="1">The sequence shown here is derived from an EMBL/GenBank/DDBJ whole genome shotgun (WGS) entry which is preliminary data.</text>
</comment>